<dbReference type="SUPFAM" id="SSF47576">
    <property type="entry name" value="Calponin-homology domain, CH-domain"/>
    <property type="match status" value="1"/>
</dbReference>
<dbReference type="InterPro" id="IPR001715">
    <property type="entry name" value="CH_dom"/>
</dbReference>
<dbReference type="GO" id="GO:0005856">
    <property type="term" value="C:cytoskeleton"/>
    <property type="evidence" value="ECO:0007669"/>
    <property type="project" value="UniProtKB-SubCell"/>
</dbReference>
<feature type="region of interest" description="Disordered" evidence="8">
    <location>
        <begin position="1326"/>
        <end position="1357"/>
    </location>
</feature>
<dbReference type="Gene3D" id="1.25.10.10">
    <property type="entry name" value="Leucine-rich Repeat Variant"/>
    <property type="match status" value="1"/>
</dbReference>
<feature type="compositionally biased region" description="Polar residues" evidence="8">
    <location>
        <begin position="1944"/>
        <end position="1976"/>
    </location>
</feature>
<evidence type="ECO:0000256" key="5">
    <source>
        <dbReference type="ARBA" id="ARBA00023163"/>
    </source>
</evidence>
<dbReference type="Proteomes" id="UP000824219">
    <property type="component" value="Linkage Group LG14"/>
</dbReference>
<feature type="compositionally biased region" description="Basic and acidic residues" evidence="8">
    <location>
        <begin position="2114"/>
        <end position="2125"/>
    </location>
</feature>
<dbReference type="SUPFAM" id="SSF46785">
    <property type="entry name" value="Winged helix' DNA-binding domain"/>
    <property type="match status" value="1"/>
</dbReference>
<dbReference type="SUPFAM" id="SSF48371">
    <property type="entry name" value="ARM repeat"/>
    <property type="match status" value="1"/>
</dbReference>
<accession>A0A9D3NKE6</accession>
<evidence type="ECO:0000313" key="14">
    <source>
        <dbReference type="EMBL" id="KAG7324226.1"/>
    </source>
</evidence>
<dbReference type="GO" id="GO:0003677">
    <property type="term" value="F:DNA binding"/>
    <property type="evidence" value="ECO:0007669"/>
    <property type="project" value="InterPro"/>
</dbReference>
<feature type="domain" description="Calponin-homology (CH)" evidence="10">
    <location>
        <begin position="86"/>
        <end position="207"/>
    </location>
</feature>
<gene>
    <name evidence="14" type="ORF">KOW79_012242</name>
</gene>
<organism evidence="14 15">
    <name type="scientific">Hemibagrus wyckioides</name>
    <dbReference type="NCBI Taxonomy" id="337641"/>
    <lineage>
        <taxon>Eukaryota</taxon>
        <taxon>Metazoa</taxon>
        <taxon>Chordata</taxon>
        <taxon>Craniata</taxon>
        <taxon>Vertebrata</taxon>
        <taxon>Euteleostomi</taxon>
        <taxon>Actinopterygii</taxon>
        <taxon>Neopterygii</taxon>
        <taxon>Teleostei</taxon>
        <taxon>Ostariophysi</taxon>
        <taxon>Siluriformes</taxon>
        <taxon>Bagridae</taxon>
        <taxon>Hemibagrus</taxon>
    </lineage>
</organism>
<dbReference type="Gene3D" id="1.10.418.10">
    <property type="entry name" value="Calponin-like domain"/>
    <property type="match status" value="1"/>
</dbReference>
<feature type="compositionally biased region" description="Polar residues" evidence="8">
    <location>
        <begin position="2094"/>
        <end position="2111"/>
    </location>
</feature>
<dbReference type="SMART" id="SM01014">
    <property type="entry name" value="ARID"/>
    <property type="match status" value="1"/>
</dbReference>
<dbReference type="SUPFAM" id="SSF46774">
    <property type="entry name" value="ARID-like"/>
    <property type="match status" value="1"/>
</dbReference>
<feature type="compositionally biased region" description="Pro residues" evidence="8">
    <location>
        <begin position="1402"/>
        <end position="1422"/>
    </location>
</feature>
<dbReference type="PROSITE" id="PS51011">
    <property type="entry name" value="ARID"/>
    <property type="match status" value="1"/>
</dbReference>
<dbReference type="Pfam" id="PF01388">
    <property type="entry name" value="ARID"/>
    <property type="match status" value="1"/>
</dbReference>
<comment type="subcellular location">
    <subcellularLocation>
        <location evidence="1">Cytoplasm</location>
        <location evidence="1">Cytoskeleton</location>
    </subcellularLocation>
</comment>
<feature type="compositionally biased region" description="Polar residues" evidence="8">
    <location>
        <begin position="479"/>
        <end position="491"/>
    </location>
</feature>
<dbReference type="SMART" id="SM00033">
    <property type="entry name" value="CH"/>
    <property type="match status" value="1"/>
</dbReference>
<feature type="compositionally biased region" description="Polar residues" evidence="8">
    <location>
        <begin position="2054"/>
        <end position="2078"/>
    </location>
</feature>
<feature type="region of interest" description="Disordered" evidence="8">
    <location>
        <begin position="2176"/>
        <end position="2223"/>
    </location>
</feature>
<feature type="domain" description="GAR" evidence="12">
    <location>
        <begin position="247"/>
        <end position="319"/>
    </location>
</feature>
<dbReference type="Pfam" id="PF02257">
    <property type="entry name" value="RFX_DNA_binding"/>
    <property type="match status" value="1"/>
</dbReference>
<feature type="signal peptide" evidence="9">
    <location>
        <begin position="1"/>
        <end position="22"/>
    </location>
</feature>
<dbReference type="SUPFAM" id="SSF143575">
    <property type="entry name" value="GAS2 domain-like"/>
    <property type="match status" value="1"/>
</dbReference>
<dbReference type="InterPro" id="IPR036534">
    <property type="entry name" value="GAR_dom_sf"/>
</dbReference>
<dbReference type="InterPro" id="IPR036872">
    <property type="entry name" value="CH_dom_sf"/>
</dbReference>
<keyword evidence="7" id="KW-0539">Nucleus</keyword>
<dbReference type="InterPro" id="IPR036390">
    <property type="entry name" value="WH_DNA-bd_sf"/>
</dbReference>
<dbReference type="CDD" id="cd16866">
    <property type="entry name" value="ARID_ARID2"/>
    <property type="match status" value="1"/>
</dbReference>
<feature type="region of interest" description="Disordered" evidence="8">
    <location>
        <begin position="1382"/>
        <end position="1425"/>
    </location>
</feature>
<keyword evidence="5" id="KW-0804">Transcription</keyword>
<comment type="caution">
    <text evidence="14">The sequence shown here is derived from an EMBL/GenBank/DDBJ whole genome shotgun (WGS) entry which is preliminary data.</text>
</comment>
<name>A0A9D3NKE6_9TELE</name>
<dbReference type="InterPro" id="IPR001606">
    <property type="entry name" value="ARID_dom"/>
</dbReference>
<dbReference type="SMART" id="SM00243">
    <property type="entry name" value="GAS2"/>
    <property type="match status" value="1"/>
</dbReference>
<dbReference type="PROSITE" id="PS50021">
    <property type="entry name" value="CH"/>
    <property type="match status" value="1"/>
</dbReference>
<dbReference type="SMART" id="SM00501">
    <property type="entry name" value="BRIGHT"/>
    <property type="match status" value="1"/>
</dbReference>
<reference evidence="14 15" key="1">
    <citation type="submission" date="2021-06" db="EMBL/GenBank/DDBJ databases">
        <title>Chromosome-level genome assembly of the red-tail catfish (Hemibagrus wyckioides).</title>
        <authorList>
            <person name="Shao F."/>
        </authorList>
    </citation>
    <scope>NUCLEOTIDE SEQUENCE [LARGE SCALE GENOMIC DNA]</scope>
    <source>
        <strain evidence="14">EC202008001</strain>
        <tissue evidence="14">Blood</tissue>
    </source>
</reference>
<dbReference type="GO" id="GO:0006325">
    <property type="term" value="P:chromatin organization"/>
    <property type="evidence" value="ECO:0007669"/>
    <property type="project" value="UniProtKB-KW"/>
</dbReference>
<evidence type="ECO:0000313" key="15">
    <source>
        <dbReference type="Proteomes" id="UP000824219"/>
    </source>
</evidence>
<dbReference type="Gene3D" id="1.10.10.10">
    <property type="entry name" value="Winged helix-like DNA-binding domain superfamily/Winged helix DNA-binding domain"/>
    <property type="match status" value="1"/>
</dbReference>
<dbReference type="InterPro" id="IPR052406">
    <property type="entry name" value="Chromatin_Remodeling_Comp"/>
</dbReference>
<keyword evidence="15" id="KW-1185">Reference proteome</keyword>
<evidence type="ECO:0000256" key="6">
    <source>
        <dbReference type="ARBA" id="ARBA00023212"/>
    </source>
</evidence>
<evidence type="ECO:0000256" key="1">
    <source>
        <dbReference type="ARBA" id="ARBA00004245"/>
    </source>
</evidence>
<evidence type="ECO:0000256" key="8">
    <source>
        <dbReference type="SAM" id="MobiDB-lite"/>
    </source>
</evidence>
<keyword evidence="2" id="KW-0963">Cytoplasm</keyword>
<protein>
    <recommendedName>
        <fullName evidence="16">AT-rich interactive domain-containing protein 2</fullName>
    </recommendedName>
</protein>
<proteinExistence type="predicted"/>
<evidence type="ECO:0000256" key="7">
    <source>
        <dbReference type="ARBA" id="ARBA00023242"/>
    </source>
</evidence>
<dbReference type="PANTHER" id="PTHR22970">
    <property type="entry name" value="AT-RICH INTERACTIVE DOMAIN-CONTAINING PROTEIN 2"/>
    <property type="match status" value="1"/>
</dbReference>
<evidence type="ECO:0000256" key="3">
    <source>
        <dbReference type="ARBA" id="ARBA00022853"/>
    </source>
</evidence>
<dbReference type="InterPro" id="IPR016024">
    <property type="entry name" value="ARM-type_fold"/>
</dbReference>
<dbReference type="PROSITE" id="PS00028">
    <property type="entry name" value="ZINC_FINGER_C2H2_1"/>
    <property type="match status" value="1"/>
</dbReference>
<dbReference type="GO" id="GO:0006355">
    <property type="term" value="P:regulation of DNA-templated transcription"/>
    <property type="evidence" value="ECO:0007669"/>
    <property type="project" value="InterPro"/>
</dbReference>
<keyword evidence="9" id="KW-0732">Signal</keyword>
<evidence type="ECO:0000259" key="12">
    <source>
        <dbReference type="PROSITE" id="PS51460"/>
    </source>
</evidence>
<feature type="region of interest" description="Disordered" evidence="8">
    <location>
        <begin position="1563"/>
        <end position="1602"/>
    </location>
</feature>
<feature type="compositionally biased region" description="Low complexity" evidence="8">
    <location>
        <begin position="1626"/>
        <end position="1658"/>
    </location>
</feature>
<dbReference type="PROSITE" id="PS51526">
    <property type="entry name" value="RFX_DBD"/>
    <property type="match status" value="1"/>
</dbReference>
<dbReference type="GO" id="GO:0008017">
    <property type="term" value="F:microtubule binding"/>
    <property type="evidence" value="ECO:0007669"/>
    <property type="project" value="InterPro"/>
</dbReference>
<feature type="compositionally biased region" description="Polar residues" evidence="8">
    <location>
        <begin position="1665"/>
        <end position="1680"/>
    </location>
</feature>
<dbReference type="InterPro" id="IPR003108">
    <property type="entry name" value="GAR_dom"/>
</dbReference>
<feature type="region of interest" description="Disordered" evidence="8">
    <location>
        <begin position="2050"/>
        <end position="2131"/>
    </location>
</feature>
<feature type="compositionally biased region" description="Polar residues" evidence="8">
    <location>
        <begin position="576"/>
        <end position="618"/>
    </location>
</feature>
<keyword evidence="6" id="KW-0206">Cytoskeleton</keyword>
<feature type="compositionally biased region" description="Low complexity" evidence="8">
    <location>
        <begin position="432"/>
        <end position="451"/>
    </location>
</feature>
<feature type="compositionally biased region" description="Polar residues" evidence="8">
    <location>
        <begin position="626"/>
        <end position="643"/>
    </location>
</feature>
<sequence length="2427" mass="262430">MVGICSSTVCFLISKFMVTCCADRSSEAVFIAAMAVQASLQAWFGEKFESPVQTPRSPLTSRHGPGLTDVFQYDQWLAVRHEATLFPMQEDLAIWLTDLLGEEIKAEHFMEELNNGVKLCRLAEILQSKIPKDCLLDKSRRFPMKKVAFKKTASPGSFFARDNTANFLSWCRQIGVDETYLFESEGLVLHKNPRQVCLCLLELGRIISKYGVEPPVLVKLEKEIELEESLLMAGDPAPPIKTFTVCCQHGGLHHADSDSDDPPCNCSQRFSIEYLAEGRYRLGEKILFIRMLHGKHVMVRVGGGWDTLKGFLMKNDPDRVLQFTTLEQKILAFQKGLSVPDSVLSTQTTQPPTMDPLAAVNLLSSSSTSSSSTSVPPSKPSTPASGSVTPRGVAQSPVCTPSLLRKAAAPKKKLQMPSVSPKTTALSSNTTKKVPLLKPSPPVSQKSPVVLSDRKQRPRGAPSQPRSPVCPEPTCKQAKPSSTPVRSASSQRDGRPPRAPHHTRLAPRRPSSPAAARLQMDTKKGRPISPRPAGLARTPKVTKPSVAKVSQEPKPPVAKTQREVRPSPVNNKPRVQISTPSSQVSKVSHPSRTKNPGGTSATGTRAPQTAQTPSTKSTHTTDKKAQTNSNSSNRPLKTNSAQVRTVKPTPSAAQKKPTNRTVASKKTEEPYFEMSSKKKSVARDRAPPEYGLPGVLGSQRAWFGPILRIDMMANSTGKNVPEQRRKGLAFLDELRQFHQSRGSPFKKVPVVGGKELDLSALYARVVSLGGFAKVSDKNQWSELGEEFNFPRSCSNAAFVLKQYYLRYLEKYEKVHHFGEDDDEVQPGNPKPSLPIGAIPCSYNYQQHTVSDYLRQSYGLSTDFVPPCDYNKLVLSLLSGLPNEVDFAINVCTLMSNESKHTMQLEKEPKIVTLLLAHAGVFDDSLGSFSAVFGIDWREKTSRDFAKFWKDIVEDNEVKDLISDKSCTPQDGTEQTGVKAVLFHPERNMGTSDVEGQRVLQVAIILRNLSFEETNVKQLAVNRTCLRFLLLCAHCTFISLRQLGLDTLANVASELQLDPVDFRTTHLMFHTITKCLMSRDRFLKMRAMEIMANLSKAEDNGVLICEYVDQESYREVITLLTLPDIMLVISALEVLYQLTELGEITCSKIASVDRSIDLLVRLVSVDLHTFGPEALTAIKLIEHQSTNSQVAEVRPQLVENVPPPVQGAPVTVTRVPVQNNPPPGIVEIDGEKFAAQWLNAHFEVHAEGSFSRSDMYSEYLATCSKLSRGGVLTSNGFYKCLRTVFPNHTIKRIEESKVNSQAQIHVVGVRKRAIPLPIQLYYQQQQQQQSCPVPGPKHEASLEPPHHPQSALPPGVGGQFVRAPAPSLTANQAAPPVAFNMHGVPHPHPPNAPVPAHAAPRLPANPPLQAPTPSSPSAPPMLPRPNDILKTAMIQSSIPTAPTAPPGSTHSNASNHNNINPAVSVPQTLLPHAPVTLIQKALPQGHILTGRVQAACPPLEQQRLPAPQSQQAASSQDTVVLANPPQYSSTPCTPLVAEGQVLTVAGVQSAQGPRVTFQNIAPKPAPQAQQPLQHPLHHQPHHQQQQQQSLVIVSPNPQPNPAFAPAIHHIVLANPTTMQNAQTIHLSGQPATSPQPASSPGQLSSCPSPQMQSPSSNPGQGPPPTVSQMLSVKRQQLQIHTSPPPPPPPPPPPAPPMAPPMAPAQTTSTESSLIKQLLLPKRGPTTPGGKLILPAPQVPPPSSTRAPSPQVVYQVTNSSQGTPQTPQLNVQLMQSSLQGAGAVQTVPISIIPGQILSTSNPATILQATPSNQVTFTVVPNSSFPNAAVSNQGTQSSLVSQTGLTINTSAPTLGFQLTPPIPPPASTCTTPVPPFRGDKIICQKEEEAKDATGLHIHERKIEVMENSLVSEVSTKASNGQPMEVDGTGAKLLNGRKFDSSLPPYHSGNSQPEALQGTQTLNGPTVQGNDGTAKQTSGGPPSESRKPLVNGVCDFERGEATTGTHPSKNIPNHKASKHMGNGEVLLPQKVHETFTDSFTPQQGTAKAEQLERLANGPKSSSHSAEISNGPSAQSLDTTGLRQQHPPHNHISPLPAATPTTQNLPGTDLATNGTAESRPLKRPAEDGERGASGIPNKVGVRIVTISDPNNAGSSATMVAVPAGVDPSTVAKVAIENVAQQRPSVPAPLPETTTRHPVSAQSPPPVVQTAQGVGQSSGTPGDGPQAAALPLEQTRKPGQNFKCLWQSCKRWFETPSQVFYHAATQHGNKEVYPGQCQWEGCEPFSRQRLSFITHLQDKHCSREALLAGLKLEETQGSNSNTSKSPPPADNSSAPPRPQKAIVNHPSAALMALRRGSRNLVFRDFTDDKEGPLTKHIRLTAALTLKNIAKYSDCGQKLVRRHENHLSVLALSNMEVSTTLAKCLYELTHTLQA</sequence>
<dbReference type="SMART" id="SM00355">
    <property type="entry name" value="ZnF_C2H2"/>
    <property type="match status" value="2"/>
</dbReference>
<keyword evidence="4" id="KW-0805">Transcription regulation</keyword>
<dbReference type="PANTHER" id="PTHR22970:SF14">
    <property type="entry name" value="AT-RICH INTERACTIVE DOMAIN-CONTAINING PROTEIN 2"/>
    <property type="match status" value="1"/>
</dbReference>
<feature type="chain" id="PRO_5039680091" description="AT-rich interactive domain-containing protein 2" evidence="9">
    <location>
        <begin position="23"/>
        <end position="2427"/>
    </location>
</feature>
<feature type="compositionally biased region" description="Basic and acidic residues" evidence="8">
    <location>
        <begin position="1335"/>
        <end position="1345"/>
    </location>
</feature>
<evidence type="ECO:0008006" key="16">
    <source>
        <dbReference type="Google" id="ProtNLM"/>
    </source>
</evidence>
<feature type="region of interest" description="Disordered" evidence="8">
    <location>
        <begin position="1910"/>
        <end position="2017"/>
    </location>
</feature>
<dbReference type="Pfam" id="PF00307">
    <property type="entry name" value="CH"/>
    <property type="match status" value="1"/>
</dbReference>
<dbReference type="InterPro" id="IPR013087">
    <property type="entry name" value="Znf_C2H2_type"/>
</dbReference>
<feature type="region of interest" description="Disordered" evidence="8">
    <location>
        <begin position="2308"/>
        <end position="2334"/>
    </location>
</feature>
<dbReference type="Gene3D" id="1.10.150.60">
    <property type="entry name" value="ARID DNA-binding domain"/>
    <property type="match status" value="1"/>
</dbReference>
<keyword evidence="3" id="KW-0156">Chromatin regulator</keyword>
<dbReference type="InterPro" id="IPR003150">
    <property type="entry name" value="DNA-bd_RFX"/>
</dbReference>
<feature type="region of interest" description="Disordered" evidence="8">
    <location>
        <begin position="1624"/>
        <end position="1711"/>
    </location>
</feature>
<feature type="domain" description="ARID" evidence="11">
    <location>
        <begin position="724"/>
        <end position="816"/>
    </location>
</feature>
<evidence type="ECO:0000256" key="2">
    <source>
        <dbReference type="ARBA" id="ARBA00022490"/>
    </source>
</evidence>
<dbReference type="InterPro" id="IPR036388">
    <property type="entry name" value="WH-like_DNA-bd_sf"/>
</dbReference>
<dbReference type="InterPro" id="IPR036431">
    <property type="entry name" value="ARID_dom_sf"/>
</dbReference>
<feature type="compositionally biased region" description="Polar residues" evidence="8">
    <location>
        <begin position="2204"/>
        <end position="2214"/>
    </location>
</feature>
<dbReference type="InterPro" id="IPR011989">
    <property type="entry name" value="ARM-like"/>
</dbReference>
<dbReference type="OrthoDB" id="338531at2759"/>
<feature type="compositionally biased region" description="Polar residues" evidence="8">
    <location>
        <begin position="1998"/>
        <end position="2007"/>
    </location>
</feature>
<dbReference type="Gene3D" id="3.30.920.20">
    <property type="entry name" value="Gas2-like domain"/>
    <property type="match status" value="1"/>
</dbReference>
<evidence type="ECO:0000256" key="9">
    <source>
        <dbReference type="SAM" id="SignalP"/>
    </source>
</evidence>
<feature type="compositionally biased region" description="Low complexity" evidence="8">
    <location>
        <begin position="508"/>
        <end position="518"/>
    </location>
</feature>
<evidence type="ECO:0000259" key="11">
    <source>
        <dbReference type="PROSITE" id="PS51011"/>
    </source>
</evidence>
<evidence type="ECO:0000259" key="10">
    <source>
        <dbReference type="PROSITE" id="PS50021"/>
    </source>
</evidence>
<feature type="domain" description="RFX-type winged-helix" evidence="13">
    <location>
        <begin position="1233"/>
        <end position="1312"/>
    </location>
</feature>
<dbReference type="EMBL" id="JAHKSW010000014">
    <property type="protein sequence ID" value="KAG7324226.1"/>
    <property type="molecule type" value="Genomic_DNA"/>
</dbReference>
<feature type="region of interest" description="Disordered" evidence="8">
    <location>
        <begin position="1437"/>
        <end position="1463"/>
    </location>
</feature>
<feature type="compositionally biased region" description="Polar residues" evidence="8">
    <location>
        <begin position="417"/>
        <end position="431"/>
    </location>
</feature>
<dbReference type="PROSITE" id="PS51460">
    <property type="entry name" value="GAR"/>
    <property type="match status" value="1"/>
</dbReference>
<feature type="compositionally biased region" description="Pro residues" evidence="8">
    <location>
        <begin position="1681"/>
        <end position="1701"/>
    </location>
</feature>
<dbReference type="Pfam" id="PF02187">
    <property type="entry name" value="GAS2"/>
    <property type="match status" value="1"/>
</dbReference>
<feature type="compositionally biased region" description="Low complexity" evidence="8">
    <location>
        <begin position="364"/>
        <end position="385"/>
    </location>
</feature>
<feature type="region of interest" description="Disordered" evidence="8">
    <location>
        <begin position="363"/>
        <end position="685"/>
    </location>
</feature>
<feature type="compositionally biased region" description="Basic residues" evidence="8">
    <location>
        <begin position="498"/>
        <end position="507"/>
    </location>
</feature>
<evidence type="ECO:0000259" key="13">
    <source>
        <dbReference type="PROSITE" id="PS51526"/>
    </source>
</evidence>
<evidence type="ECO:0000256" key="4">
    <source>
        <dbReference type="ARBA" id="ARBA00023015"/>
    </source>
</evidence>